<reference evidence="1" key="1">
    <citation type="submission" date="2023-05" db="EMBL/GenBank/DDBJ databases">
        <authorList>
            <person name="Zhang X."/>
        </authorList>
    </citation>
    <scope>NUCLEOTIDE SEQUENCE</scope>
    <source>
        <strain evidence="1">YF14B1</strain>
    </source>
</reference>
<evidence type="ECO:0000313" key="2">
    <source>
        <dbReference type="Proteomes" id="UP001241110"/>
    </source>
</evidence>
<proteinExistence type="predicted"/>
<dbReference type="Proteomes" id="UP001241110">
    <property type="component" value="Unassembled WGS sequence"/>
</dbReference>
<dbReference type="SUPFAM" id="SSF46785">
    <property type="entry name" value="Winged helix' DNA-binding domain"/>
    <property type="match status" value="1"/>
</dbReference>
<protein>
    <submittedName>
        <fullName evidence="1">Uncharacterized protein</fullName>
    </submittedName>
</protein>
<evidence type="ECO:0000313" key="1">
    <source>
        <dbReference type="EMBL" id="MDJ1486340.1"/>
    </source>
</evidence>
<sequence length="176" mass="20216">MNYTIIYYPLLRQFDITMPEYALIFAIDGLSAKTGWCYASRTELADCICMKQRWIYDSLNRLTRKGLVEVDSQTRFLRAGKIWKKALAKCKTEGSTSSEASYAENAERMQKMQRQKAQKTYRQAMHEVQSAYAENAKEPVQKMQSPMHDSPLGYAQNAALPMHDLQSGYAQNADYN</sequence>
<dbReference type="InterPro" id="IPR036390">
    <property type="entry name" value="WH_DNA-bd_sf"/>
</dbReference>
<dbReference type="AlphaFoldDB" id="A0AAE3R052"/>
<dbReference type="RefSeq" id="WP_313989859.1">
    <property type="nucleotide sequence ID" value="NZ_JASJOS010000036.1"/>
</dbReference>
<organism evidence="1 2">
    <name type="scientific">Xanthocytophaga flava</name>
    <dbReference type="NCBI Taxonomy" id="3048013"/>
    <lineage>
        <taxon>Bacteria</taxon>
        <taxon>Pseudomonadati</taxon>
        <taxon>Bacteroidota</taxon>
        <taxon>Cytophagia</taxon>
        <taxon>Cytophagales</taxon>
        <taxon>Rhodocytophagaceae</taxon>
        <taxon>Xanthocytophaga</taxon>
    </lineage>
</organism>
<dbReference type="EMBL" id="JASJOS010000036">
    <property type="protein sequence ID" value="MDJ1486340.1"/>
    <property type="molecule type" value="Genomic_DNA"/>
</dbReference>
<gene>
    <name evidence="1" type="ORF">QNI16_38025</name>
</gene>
<accession>A0AAE3R052</accession>
<name>A0AAE3R052_9BACT</name>
<comment type="caution">
    <text evidence="1">The sequence shown here is derived from an EMBL/GenBank/DDBJ whole genome shotgun (WGS) entry which is preliminary data.</text>
</comment>